<dbReference type="OrthoDB" id="8194670at2759"/>
<dbReference type="InterPro" id="IPR036728">
    <property type="entry name" value="PBP_GOBP_sf"/>
</dbReference>
<protein>
    <recommendedName>
        <fullName evidence="4">Odorant binding protein</fullName>
    </recommendedName>
</protein>
<evidence type="ECO:0008006" key="4">
    <source>
        <dbReference type="Google" id="ProtNLM"/>
    </source>
</evidence>
<sequence length="141" mass="16754">MKLVYVVTCILLLFRSVECENMEMMAMFMENCQQKFPVTDDELNMIVTDQTSNVRASDNLKCYAKCMLEHRGWVIEDDLVDDIFFTNYFHPSEFAKFENKIPPIVKECRLLVSADKCDRVFIVYHCYKDKLEKIMFPLKKH</sequence>
<evidence type="ECO:0000313" key="2">
    <source>
        <dbReference type="EnsemblMetazoa" id="SCAU007589-PA"/>
    </source>
</evidence>
<dbReference type="GO" id="GO:0005549">
    <property type="term" value="F:odorant binding"/>
    <property type="evidence" value="ECO:0007669"/>
    <property type="project" value="InterPro"/>
</dbReference>
<keyword evidence="3" id="KW-1185">Reference proteome</keyword>
<feature type="signal peptide" evidence="1">
    <location>
        <begin position="1"/>
        <end position="19"/>
    </location>
</feature>
<dbReference type="EnsemblMetazoa" id="SCAU007589-RA">
    <property type="protein sequence ID" value="SCAU007589-PA"/>
    <property type="gene ID" value="SCAU007589"/>
</dbReference>
<dbReference type="Gene3D" id="1.10.238.20">
    <property type="entry name" value="Pheromone/general odorant binding protein domain"/>
    <property type="match status" value="1"/>
</dbReference>
<dbReference type="Pfam" id="PF01395">
    <property type="entry name" value="PBP_GOBP"/>
    <property type="match status" value="1"/>
</dbReference>
<dbReference type="SMART" id="SM00708">
    <property type="entry name" value="PhBP"/>
    <property type="match status" value="1"/>
</dbReference>
<feature type="chain" id="PRO_5009326697" description="Odorant binding protein" evidence="1">
    <location>
        <begin position="20"/>
        <end position="141"/>
    </location>
</feature>
<dbReference type="CDD" id="cd23992">
    <property type="entry name" value="PBP_GOBP"/>
    <property type="match status" value="1"/>
</dbReference>
<organism evidence="2 3">
    <name type="scientific">Stomoxys calcitrans</name>
    <name type="common">Stable fly</name>
    <name type="synonym">Conops calcitrans</name>
    <dbReference type="NCBI Taxonomy" id="35570"/>
    <lineage>
        <taxon>Eukaryota</taxon>
        <taxon>Metazoa</taxon>
        <taxon>Ecdysozoa</taxon>
        <taxon>Arthropoda</taxon>
        <taxon>Hexapoda</taxon>
        <taxon>Insecta</taxon>
        <taxon>Pterygota</taxon>
        <taxon>Neoptera</taxon>
        <taxon>Endopterygota</taxon>
        <taxon>Diptera</taxon>
        <taxon>Brachycera</taxon>
        <taxon>Muscomorpha</taxon>
        <taxon>Muscoidea</taxon>
        <taxon>Muscidae</taxon>
        <taxon>Stomoxys</taxon>
    </lineage>
</organism>
<dbReference type="InterPro" id="IPR006170">
    <property type="entry name" value="PBP/GOBP"/>
</dbReference>
<name>A0A1I8PFH2_STOCA</name>
<dbReference type="KEGG" id="scac:106090251"/>
<gene>
    <name evidence="2" type="primary">106090251</name>
</gene>
<dbReference type="AlphaFoldDB" id="A0A1I8PFH2"/>
<proteinExistence type="predicted"/>
<dbReference type="Proteomes" id="UP000095300">
    <property type="component" value="Unassembled WGS sequence"/>
</dbReference>
<keyword evidence="1" id="KW-0732">Signal</keyword>
<dbReference type="SUPFAM" id="SSF47565">
    <property type="entry name" value="Insect pheromone/odorant-binding proteins"/>
    <property type="match status" value="1"/>
</dbReference>
<evidence type="ECO:0000256" key="1">
    <source>
        <dbReference type="SAM" id="SignalP"/>
    </source>
</evidence>
<dbReference type="VEuPathDB" id="VectorBase:SCAU007589"/>
<reference evidence="2" key="1">
    <citation type="submission" date="2020-05" db="UniProtKB">
        <authorList>
            <consortium name="EnsemblMetazoa"/>
        </authorList>
    </citation>
    <scope>IDENTIFICATION</scope>
    <source>
        <strain evidence="2">USDA</strain>
    </source>
</reference>
<evidence type="ECO:0000313" key="3">
    <source>
        <dbReference type="Proteomes" id="UP000095300"/>
    </source>
</evidence>
<accession>A0A1I8PFH2</accession>